<dbReference type="Proteomes" id="UP000075193">
    <property type="component" value="Unassembled WGS sequence"/>
</dbReference>
<accession>A0A0M9FG59</accession>
<dbReference type="RefSeq" id="WP_024389271.1">
    <property type="nucleotide sequence ID" value="NZ_CEDF01000006.1"/>
</dbReference>
<sequence>MKKLHLKLSSKAHARLTKYIEEQYTVLETTRNRDGTLEMTIRSRSEKPPEVEETLVNEYLAWKKLKLENPSAGTWYHVRHGEPYGLSGWQVKRILEKAGVYDPSLQNGTHYKIKNKES</sequence>
<organism evidence="1 3">
    <name type="scientific">Streptococcus suis</name>
    <dbReference type="NCBI Taxonomy" id="1307"/>
    <lineage>
        <taxon>Bacteria</taxon>
        <taxon>Bacillati</taxon>
        <taxon>Bacillota</taxon>
        <taxon>Bacilli</taxon>
        <taxon>Lactobacillales</taxon>
        <taxon>Streptococcaceae</taxon>
        <taxon>Streptococcus</taxon>
    </lineage>
</organism>
<reference evidence="1 3" key="1">
    <citation type="submission" date="2016-02" db="EMBL/GenBank/DDBJ databases">
        <authorList>
            <consortium name="Pathogen Informatics"/>
        </authorList>
    </citation>
    <scope>NUCLEOTIDE SEQUENCE [LARGE SCALE GENOMIC DNA]</scope>
    <source>
        <strain evidence="1 3">LSS79</strain>
    </source>
</reference>
<evidence type="ECO:0000313" key="1">
    <source>
        <dbReference type="EMBL" id="CYV59685.1"/>
    </source>
</evidence>
<reference evidence="2 4" key="2">
    <citation type="submission" date="2019-04" db="EMBL/GenBank/DDBJ databases">
        <title>Genome analysis of Streptococcus suis strain WUSS327.</title>
        <authorList>
            <person name="Chen H."/>
            <person name="Gao X."/>
            <person name="Wu Z."/>
        </authorList>
    </citation>
    <scope>NUCLEOTIDE SEQUENCE [LARGE SCALE GENOMIC DNA]</scope>
    <source>
        <strain evidence="2 4">WUSS327</strain>
    </source>
</reference>
<dbReference type="Proteomes" id="UP000309259">
    <property type="component" value="Unassembled WGS sequence"/>
</dbReference>
<evidence type="ECO:0000313" key="2">
    <source>
        <dbReference type="EMBL" id="TIH99100.1"/>
    </source>
</evidence>
<dbReference type="EMBL" id="SSXL01000056">
    <property type="protein sequence ID" value="TIH99100.1"/>
    <property type="molecule type" value="Genomic_DNA"/>
</dbReference>
<name>A0A0M9FG59_STRSU</name>
<evidence type="ECO:0000313" key="3">
    <source>
        <dbReference type="Proteomes" id="UP000075193"/>
    </source>
</evidence>
<dbReference type="EMBL" id="FIIC01000006">
    <property type="protein sequence ID" value="CYV59685.1"/>
    <property type="molecule type" value="Genomic_DNA"/>
</dbReference>
<dbReference type="AlphaFoldDB" id="A0A0M9FG59"/>
<dbReference type="PATRIC" id="fig|1307.473.peg.2211"/>
<proteinExistence type="predicted"/>
<evidence type="ECO:0000313" key="4">
    <source>
        <dbReference type="Proteomes" id="UP000309259"/>
    </source>
</evidence>
<protein>
    <submittedName>
        <fullName evidence="1">Uncharacterized protein</fullName>
    </submittedName>
</protein>
<gene>
    <name evidence="1" type="ORF">ERS132441_00722</name>
    <name evidence="2" type="ORF">FAJ35_11045</name>
</gene>